<evidence type="ECO:0000313" key="1">
    <source>
        <dbReference type="EMBL" id="KAH7233719.1"/>
    </source>
</evidence>
<dbReference type="Proteomes" id="UP000813427">
    <property type="component" value="Unassembled WGS sequence"/>
</dbReference>
<evidence type="ECO:0000313" key="2">
    <source>
        <dbReference type="Proteomes" id="UP000813427"/>
    </source>
</evidence>
<protein>
    <submittedName>
        <fullName evidence="1">Uncharacterized protein</fullName>
    </submittedName>
</protein>
<dbReference type="AlphaFoldDB" id="A0A8K0RQ84"/>
<proteinExistence type="predicted"/>
<sequence>MTHDIEIYINSRIQRSNKLRHPSVVEDVKRVILSRAEGRFLYVRLMLDELERETSVATLRRRLNASPATLNEYYESTFSQIYNRPKSSRELARDLTWVANSYEPLHVDTVLVALKSQHLSRATADKGLVKPDDDEELKLLDPVKEIRSICFPLLGVTESGIVQVVHYSVAAYIHATGKSIQNSQYSTLLLTPSQANQEISLACSYFLRLDRK</sequence>
<dbReference type="EMBL" id="JAGPXF010000008">
    <property type="protein sequence ID" value="KAH7233719.1"/>
    <property type="molecule type" value="Genomic_DNA"/>
</dbReference>
<reference evidence="1" key="1">
    <citation type="journal article" date="2021" name="Nat. Commun.">
        <title>Genetic determinants of endophytism in the Arabidopsis root mycobiome.</title>
        <authorList>
            <person name="Mesny F."/>
            <person name="Miyauchi S."/>
            <person name="Thiergart T."/>
            <person name="Pickel B."/>
            <person name="Atanasova L."/>
            <person name="Karlsson M."/>
            <person name="Huettel B."/>
            <person name="Barry K.W."/>
            <person name="Haridas S."/>
            <person name="Chen C."/>
            <person name="Bauer D."/>
            <person name="Andreopoulos W."/>
            <person name="Pangilinan J."/>
            <person name="LaButti K."/>
            <person name="Riley R."/>
            <person name="Lipzen A."/>
            <person name="Clum A."/>
            <person name="Drula E."/>
            <person name="Henrissat B."/>
            <person name="Kohler A."/>
            <person name="Grigoriev I.V."/>
            <person name="Martin F.M."/>
            <person name="Hacquard S."/>
        </authorList>
    </citation>
    <scope>NUCLEOTIDE SEQUENCE</scope>
    <source>
        <strain evidence="1">MPI-SDFR-AT-0068</strain>
    </source>
</reference>
<dbReference type="PANTHER" id="PTHR10039:SF15">
    <property type="entry name" value="NACHT DOMAIN-CONTAINING PROTEIN"/>
    <property type="match status" value="1"/>
</dbReference>
<gene>
    <name evidence="1" type="ORF">BKA59DRAFT_518154</name>
</gene>
<organism evidence="1 2">
    <name type="scientific">Fusarium tricinctum</name>
    <dbReference type="NCBI Taxonomy" id="61284"/>
    <lineage>
        <taxon>Eukaryota</taxon>
        <taxon>Fungi</taxon>
        <taxon>Dikarya</taxon>
        <taxon>Ascomycota</taxon>
        <taxon>Pezizomycotina</taxon>
        <taxon>Sordariomycetes</taxon>
        <taxon>Hypocreomycetidae</taxon>
        <taxon>Hypocreales</taxon>
        <taxon>Nectriaceae</taxon>
        <taxon>Fusarium</taxon>
        <taxon>Fusarium tricinctum species complex</taxon>
    </lineage>
</organism>
<keyword evidence="2" id="KW-1185">Reference proteome</keyword>
<dbReference type="OrthoDB" id="5086500at2759"/>
<accession>A0A8K0RQ84</accession>
<dbReference type="PANTHER" id="PTHR10039">
    <property type="entry name" value="AMELOGENIN"/>
    <property type="match status" value="1"/>
</dbReference>
<name>A0A8K0RQ84_9HYPO</name>
<comment type="caution">
    <text evidence="1">The sequence shown here is derived from an EMBL/GenBank/DDBJ whole genome shotgun (WGS) entry which is preliminary data.</text>
</comment>